<dbReference type="Pfam" id="PF00535">
    <property type="entry name" value="Glycos_transf_2"/>
    <property type="match status" value="2"/>
</dbReference>
<organism evidence="4 5">
    <name type="scientific">Gimesia chilikensis</name>
    <dbReference type="NCBI Taxonomy" id="2605989"/>
    <lineage>
        <taxon>Bacteria</taxon>
        <taxon>Pseudomonadati</taxon>
        <taxon>Planctomycetota</taxon>
        <taxon>Planctomycetia</taxon>
        <taxon>Planctomycetales</taxon>
        <taxon>Planctomycetaceae</taxon>
        <taxon>Gimesia</taxon>
    </lineage>
</organism>
<dbReference type="SUPFAM" id="SSF53448">
    <property type="entry name" value="Nucleotide-diphospho-sugar transferases"/>
    <property type="match status" value="2"/>
</dbReference>
<keyword evidence="5" id="KW-1185">Reference proteome</keyword>
<sequence>MKRIAVIFDNRPRPETTGLYCRRALGELVCSGQLAEVEHFTPDEYDAIPRQYFDLFLFVDDGLIQQIPEHLKPAAWWAIDTHLEYERALILAQQADWTFAAQKRGVLKLVSDGIENASWLPLACDPEIHGKRKVDLRYDLAFVGNGFPGERERLLSLIQHRFPKTFVGNRYLDEMAEIYSASKIVFNRSLLDDLNMRVFEGLCSGALMITNSLPESSGQAELFQDQKHLVNYSNDDQLWEVMEYYLHHDAERLKIAEAGRQEVLRAHTYRHRMESMLNAISNTTEMQKELAVPGNQMNESSVVLRSSIQTKANDYFEHDRADVLAMIPETARNILEIGCGGGRLGASIKRRQAAHVTGVEYDPVAAQRARKNLDEVLNGDIESGSIKFENNSFDCIVCADVLEHLRSPETVLALAQEWLKPDGCLVTSLPNIRNHTIIRSLLAGNWTYETAGLLDIDHVRFFTRREIEKLLYRTGFSVEEMKMVGGEGYQDWVNQGSPIELSIGGLQIRAASVDEAAEFYAYQYLTRSVSRNKWKGSKTSIIIVTHNQFQFTKQCVESILLRTDEPIELIFVDNASSDGTARYLQSIAGAKVICNESNRGFPAAVNQGIELATGESILLLNNDTIVSTGWLERMLNVLYSSDQIGLVGPVSNQVSGPQQIAVNYRHVNELDGFAWDWGQVNRGKVLETERLVGFCLLIKKSVLDQIGGLDERFGVGNFEDDDLCRRARGVGYRTLIAIDSFVHHFGSVSFQGAGYNLGQILQENQKIYQQKWDSPSSGSTGTVKPTEFKHTQVTSGKDRPLFTVEQTAQGLKLQPNQIRLSACLIVRDNEETIRPCLETLKPWVDEIVVVDTGSQDATPDICEELGARVFHWPWRDDFAAARNESIDHARGEWIFWMDSDDTLPEHCGRQLRELVDGPHPDEMMGYVAQVHCPGKEPSDITAVDHVKLFRNRPDLRFEFRIHEQIIPSIRRAQGEVGWTGIYVVHSGSDQSQQGRARKLTRDFRLLEKELNDRPEHPFVLFNLGMTHADAGQYELAVDYLTRCINVSGQAESHLCKAYALLVNALSQLDRRQQAWEIVKDGLKLFPDNKELLFRLALLDHQFERYQEAAHTYHRILDEETERSFTSVDQGIASFKARHNLAVVYEDWDRFPEAENQWRILTSEHQEYFPGWRGLGENLLSQNKSKKLRQLLQGVQSRNDLQSLIHYFEGKLAILSEEYDQAKLHYELGLQIDQNNIPLLNEICRWHFECGNPIDSEHYLQRLISVNPDDPASFANLGVVLMQQGKYETAAHAFAESLKYRPDRPDVVQNLEYCQKHSSQKISATNGN</sequence>
<dbReference type="PANTHER" id="PTHR43179:SF7">
    <property type="entry name" value="RHAMNOSYLTRANSFERASE WBBL"/>
    <property type="match status" value="1"/>
</dbReference>
<dbReference type="OrthoDB" id="2592041at2"/>
<proteinExistence type="predicted"/>
<dbReference type="EMBL" id="CP036266">
    <property type="protein sequence ID" value="QDT23662.1"/>
    <property type="molecule type" value="Genomic_DNA"/>
</dbReference>
<dbReference type="CDD" id="cd04186">
    <property type="entry name" value="GT_2_like_c"/>
    <property type="match status" value="1"/>
</dbReference>
<dbReference type="Proteomes" id="UP000320421">
    <property type="component" value="Chromosome"/>
</dbReference>
<dbReference type="PANTHER" id="PTHR43179">
    <property type="entry name" value="RHAMNOSYLTRANSFERASE WBBL"/>
    <property type="match status" value="1"/>
</dbReference>
<name>A0A517PWB2_9PLAN</name>
<keyword evidence="1" id="KW-0802">TPR repeat</keyword>
<dbReference type="EC" id="2.4.1.-" evidence="4"/>
<feature type="domain" description="Glycosyltransferase 2-like" evidence="2">
    <location>
        <begin position="822"/>
        <end position="917"/>
    </location>
</feature>
<dbReference type="Gene3D" id="3.90.550.10">
    <property type="entry name" value="Spore Coat Polysaccharide Biosynthesis Protein SpsA, Chain A"/>
    <property type="match status" value="2"/>
</dbReference>
<evidence type="ECO:0000259" key="2">
    <source>
        <dbReference type="Pfam" id="PF00535"/>
    </source>
</evidence>
<dbReference type="GO" id="GO:0016757">
    <property type="term" value="F:glycosyltransferase activity"/>
    <property type="evidence" value="ECO:0007669"/>
    <property type="project" value="UniProtKB-KW"/>
</dbReference>
<keyword evidence="4" id="KW-0808">Transferase</keyword>
<dbReference type="InterPro" id="IPR019734">
    <property type="entry name" value="TPR_rpt"/>
</dbReference>
<reference evidence="4 5" key="1">
    <citation type="submission" date="2019-02" db="EMBL/GenBank/DDBJ databases">
        <title>Deep-cultivation of Planctomycetes and their phenomic and genomic characterization uncovers novel biology.</title>
        <authorList>
            <person name="Wiegand S."/>
            <person name="Jogler M."/>
            <person name="Boedeker C."/>
            <person name="Pinto D."/>
            <person name="Vollmers J."/>
            <person name="Rivas-Marin E."/>
            <person name="Kohn T."/>
            <person name="Peeters S.H."/>
            <person name="Heuer A."/>
            <person name="Rast P."/>
            <person name="Oberbeckmann S."/>
            <person name="Bunk B."/>
            <person name="Jeske O."/>
            <person name="Meyerdierks A."/>
            <person name="Storesund J.E."/>
            <person name="Kallscheuer N."/>
            <person name="Luecker S."/>
            <person name="Lage O.M."/>
            <person name="Pohl T."/>
            <person name="Merkel B.J."/>
            <person name="Hornburger P."/>
            <person name="Mueller R.-W."/>
            <person name="Bruemmer F."/>
            <person name="Labrenz M."/>
            <person name="Spormann A.M."/>
            <person name="Op den Camp H."/>
            <person name="Overmann J."/>
            <person name="Amann R."/>
            <person name="Jetten M.S.M."/>
            <person name="Mascher T."/>
            <person name="Medema M.H."/>
            <person name="Devos D.P."/>
            <person name="Kaster A.-K."/>
            <person name="Ovreas L."/>
            <person name="Rohde M."/>
            <person name="Galperin M.Y."/>
            <person name="Jogler C."/>
        </authorList>
    </citation>
    <scope>NUCLEOTIDE SEQUENCE [LARGE SCALE GENOMIC DNA]</scope>
    <source>
        <strain evidence="4 5">HG66A1</strain>
    </source>
</reference>
<feature type="repeat" description="TPR" evidence="1">
    <location>
        <begin position="1270"/>
        <end position="1303"/>
    </location>
</feature>
<dbReference type="InterPro" id="IPR055259">
    <property type="entry name" value="YkvP/CgeB_Glyco_trans-like"/>
</dbReference>
<dbReference type="SMART" id="SM00028">
    <property type="entry name" value="TPR"/>
    <property type="match status" value="5"/>
</dbReference>
<feature type="domain" description="Spore protein YkvP/CgeB glycosyl transferase-like" evidence="3">
    <location>
        <begin position="150"/>
        <end position="277"/>
    </location>
</feature>
<evidence type="ECO:0000313" key="4">
    <source>
        <dbReference type="EMBL" id="QDT23662.1"/>
    </source>
</evidence>
<dbReference type="Pfam" id="PF13181">
    <property type="entry name" value="TPR_8"/>
    <property type="match status" value="1"/>
</dbReference>
<dbReference type="CDD" id="cd02511">
    <property type="entry name" value="Beta4Glucosyltransferase"/>
    <property type="match status" value="1"/>
</dbReference>
<dbReference type="SUPFAM" id="SSF48452">
    <property type="entry name" value="TPR-like"/>
    <property type="match status" value="1"/>
</dbReference>
<dbReference type="Gene3D" id="1.25.40.10">
    <property type="entry name" value="Tetratricopeptide repeat domain"/>
    <property type="match status" value="1"/>
</dbReference>
<dbReference type="InterPro" id="IPR001173">
    <property type="entry name" value="Glyco_trans_2-like"/>
</dbReference>
<feature type="domain" description="Glycosyltransferase 2-like" evidence="2">
    <location>
        <begin position="540"/>
        <end position="666"/>
    </location>
</feature>
<dbReference type="Pfam" id="PF13524">
    <property type="entry name" value="Glyco_trans_1_2"/>
    <property type="match status" value="1"/>
</dbReference>
<evidence type="ECO:0000259" key="3">
    <source>
        <dbReference type="Pfam" id="PF13524"/>
    </source>
</evidence>
<keyword evidence="4" id="KW-0328">Glycosyltransferase</keyword>
<dbReference type="InterPro" id="IPR029063">
    <property type="entry name" value="SAM-dependent_MTases_sf"/>
</dbReference>
<evidence type="ECO:0000256" key="1">
    <source>
        <dbReference type="PROSITE-ProRule" id="PRU00339"/>
    </source>
</evidence>
<protein>
    <submittedName>
        <fullName evidence="4">SPBc2 prophage-derived glycosyltransferase SunS</fullName>
        <ecNumber evidence="4">2.4.1.-</ecNumber>
    </submittedName>
</protein>
<dbReference type="Pfam" id="PF13489">
    <property type="entry name" value="Methyltransf_23"/>
    <property type="match status" value="1"/>
</dbReference>
<evidence type="ECO:0000313" key="5">
    <source>
        <dbReference type="Proteomes" id="UP000320421"/>
    </source>
</evidence>
<dbReference type="SUPFAM" id="SSF53335">
    <property type="entry name" value="S-adenosyl-L-methionine-dependent methyltransferases"/>
    <property type="match status" value="1"/>
</dbReference>
<dbReference type="InterPro" id="IPR011990">
    <property type="entry name" value="TPR-like_helical_dom_sf"/>
</dbReference>
<feature type="repeat" description="TPR" evidence="1">
    <location>
        <begin position="1017"/>
        <end position="1050"/>
    </location>
</feature>
<dbReference type="Gene3D" id="3.40.50.2000">
    <property type="entry name" value="Glycogen Phosphorylase B"/>
    <property type="match status" value="1"/>
</dbReference>
<dbReference type="SUPFAM" id="SSF53756">
    <property type="entry name" value="UDP-Glycosyltransferase/glycogen phosphorylase"/>
    <property type="match status" value="1"/>
</dbReference>
<dbReference type="PROSITE" id="PS50005">
    <property type="entry name" value="TPR"/>
    <property type="match status" value="2"/>
</dbReference>
<gene>
    <name evidence="4" type="primary">sunS_2</name>
    <name evidence="4" type="ORF">HG66A1_54840</name>
</gene>
<dbReference type="InterPro" id="IPR029044">
    <property type="entry name" value="Nucleotide-diphossugar_trans"/>
</dbReference>
<dbReference type="Gene3D" id="3.40.50.150">
    <property type="entry name" value="Vaccinia Virus protein VP39"/>
    <property type="match status" value="1"/>
</dbReference>
<dbReference type="CDD" id="cd02440">
    <property type="entry name" value="AdoMet_MTases"/>
    <property type="match status" value="1"/>
</dbReference>
<dbReference type="Pfam" id="PF13432">
    <property type="entry name" value="TPR_16"/>
    <property type="match status" value="1"/>
</dbReference>
<dbReference type="RefSeq" id="WP_145191384.1">
    <property type="nucleotide sequence ID" value="NZ_CP036266.1"/>
</dbReference>
<accession>A0A517PWB2</accession>